<dbReference type="InterPro" id="IPR001645">
    <property type="entry name" value="Folylpolyglutamate_synth"/>
</dbReference>
<dbReference type="Proteomes" id="UP000663832">
    <property type="component" value="Unassembled WGS sequence"/>
</dbReference>
<evidence type="ECO:0000256" key="5">
    <source>
        <dbReference type="ARBA" id="ARBA00022598"/>
    </source>
</evidence>
<name>A0A814QGT5_9BILA</name>
<dbReference type="InterPro" id="IPR036565">
    <property type="entry name" value="Mur-like_cat_sf"/>
</dbReference>
<dbReference type="Gene3D" id="3.40.1190.10">
    <property type="entry name" value="Mur-like, catalytic domain"/>
    <property type="match status" value="1"/>
</dbReference>
<dbReference type="PANTHER" id="PTHR11136">
    <property type="entry name" value="FOLYLPOLYGLUTAMATE SYNTHASE-RELATED"/>
    <property type="match status" value="1"/>
</dbReference>
<comment type="caution">
    <text evidence="15">The sequence shown here is derived from an EMBL/GenBank/DDBJ whole genome shotgun (WGS) entry which is preliminary data.</text>
</comment>
<dbReference type="GO" id="GO:0005739">
    <property type="term" value="C:mitochondrion"/>
    <property type="evidence" value="ECO:0007669"/>
    <property type="project" value="TreeGrafter"/>
</dbReference>
<evidence type="ECO:0000256" key="10">
    <source>
        <dbReference type="ARBA" id="ARBA00022842"/>
    </source>
</evidence>
<dbReference type="SUPFAM" id="SSF53623">
    <property type="entry name" value="MurD-like peptide ligases, catalytic domain"/>
    <property type="match status" value="1"/>
</dbReference>
<dbReference type="UniPathway" id="UPA00850"/>
<keyword evidence="9" id="KW-0067">ATP-binding</keyword>
<comment type="similarity">
    <text evidence="2">Belongs to the folylpolyglutamate synthase family.</text>
</comment>
<feature type="domain" description="Yippee" evidence="14">
    <location>
        <begin position="68"/>
        <end position="165"/>
    </location>
</feature>
<dbReference type="PROSITE" id="PS01012">
    <property type="entry name" value="FOLYLPOLYGLU_SYNT_2"/>
    <property type="match status" value="1"/>
</dbReference>
<dbReference type="Gene3D" id="3.90.190.20">
    <property type="entry name" value="Mur ligase, C-terminal domain"/>
    <property type="match status" value="1"/>
</dbReference>
<dbReference type="GO" id="GO:0006730">
    <property type="term" value="P:one-carbon metabolic process"/>
    <property type="evidence" value="ECO:0007669"/>
    <property type="project" value="UniProtKB-KW"/>
</dbReference>
<evidence type="ECO:0000256" key="13">
    <source>
        <dbReference type="ARBA" id="ARBA00047493"/>
    </source>
</evidence>
<dbReference type="InterPro" id="IPR018109">
    <property type="entry name" value="Folylpolyglutamate_synth_CS"/>
</dbReference>
<evidence type="ECO:0000256" key="7">
    <source>
        <dbReference type="ARBA" id="ARBA00022741"/>
    </source>
</evidence>
<dbReference type="SUPFAM" id="SSF53244">
    <property type="entry name" value="MurD-like peptide ligases, peptide-binding domain"/>
    <property type="match status" value="1"/>
</dbReference>
<dbReference type="PANTHER" id="PTHR11136:SF5">
    <property type="entry name" value="FOLYLPOLYGLUTAMATE SYNTHASE, MITOCHONDRIAL"/>
    <property type="match status" value="1"/>
</dbReference>
<dbReference type="EC" id="6.3.2.17" evidence="3"/>
<evidence type="ECO:0000256" key="2">
    <source>
        <dbReference type="ARBA" id="ARBA00008276"/>
    </source>
</evidence>
<dbReference type="AlphaFoldDB" id="A0A814QGT5"/>
<dbReference type="PROSITE" id="PS51792">
    <property type="entry name" value="YIPPEE"/>
    <property type="match status" value="1"/>
</dbReference>
<dbReference type="GO" id="GO:0005524">
    <property type="term" value="F:ATP binding"/>
    <property type="evidence" value="ECO:0007669"/>
    <property type="project" value="UniProtKB-KW"/>
</dbReference>
<reference evidence="15" key="1">
    <citation type="submission" date="2021-02" db="EMBL/GenBank/DDBJ databases">
        <authorList>
            <person name="Nowell W R."/>
        </authorList>
    </citation>
    <scope>NUCLEOTIDE SEQUENCE</scope>
</reference>
<dbReference type="GO" id="GO:0046872">
    <property type="term" value="F:metal ion binding"/>
    <property type="evidence" value="ECO:0007669"/>
    <property type="project" value="UniProtKB-KW"/>
</dbReference>
<keyword evidence="5" id="KW-0436">Ligase</keyword>
<dbReference type="FunFam" id="3.40.1190.10:FF:000008">
    <property type="entry name" value="Folylpolyglutamate synthase"/>
    <property type="match status" value="1"/>
</dbReference>
<evidence type="ECO:0000256" key="4">
    <source>
        <dbReference type="ARBA" id="ARBA00022563"/>
    </source>
</evidence>
<protein>
    <recommendedName>
        <fullName evidence="3">tetrahydrofolate synthase</fullName>
        <ecNumber evidence="3">6.3.2.17</ecNumber>
    </recommendedName>
    <alternativeName>
        <fullName evidence="12">Folylpoly-gamma-glutamate synthetase</fullName>
    </alternativeName>
    <alternativeName>
        <fullName evidence="11">Tetrahydrofolylpolyglutamate synthase</fullName>
    </alternativeName>
</protein>
<gene>
    <name evidence="15" type="ORF">QVE165_LOCUS21280</name>
</gene>
<organism evidence="15 16">
    <name type="scientific">Adineta steineri</name>
    <dbReference type="NCBI Taxonomy" id="433720"/>
    <lineage>
        <taxon>Eukaryota</taxon>
        <taxon>Metazoa</taxon>
        <taxon>Spiralia</taxon>
        <taxon>Gnathifera</taxon>
        <taxon>Rotifera</taxon>
        <taxon>Eurotatoria</taxon>
        <taxon>Bdelloidea</taxon>
        <taxon>Adinetida</taxon>
        <taxon>Adinetidae</taxon>
        <taxon>Adineta</taxon>
    </lineage>
</organism>
<dbReference type="InterPro" id="IPR004910">
    <property type="entry name" value="Yippee/Mis18/Cereblon"/>
</dbReference>
<evidence type="ECO:0000259" key="14">
    <source>
        <dbReference type="PROSITE" id="PS51792"/>
    </source>
</evidence>
<proteinExistence type="inferred from homology"/>
<evidence type="ECO:0000256" key="8">
    <source>
        <dbReference type="ARBA" id="ARBA00022833"/>
    </source>
</evidence>
<dbReference type="InterPro" id="IPR036615">
    <property type="entry name" value="Mur_ligase_C_dom_sf"/>
</dbReference>
<comment type="pathway">
    <text evidence="1">Cofactor biosynthesis; tetrahydrofolylpolyglutamate biosynthesis.</text>
</comment>
<evidence type="ECO:0000256" key="9">
    <source>
        <dbReference type="ARBA" id="ARBA00022840"/>
    </source>
</evidence>
<dbReference type="EMBL" id="CAJNOM010000136">
    <property type="protein sequence ID" value="CAF1118863.1"/>
    <property type="molecule type" value="Genomic_DNA"/>
</dbReference>
<keyword evidence="4" id="KW-0554">One-carbon metabolism</keyword>
<keyword evidence="6" id="KW-0479">Metal-binding</keyword>
<evidence type="ECO:0000256" key="3">
    <source>
        <dbReference type="ARBA" id="ARBA00013025"/>
    </source>
</evidence>
<evidence type="ECO:0000313" key="16">
    <source>
        <dbReference type="Proteomes" id="UP000663832"/>
    </source>
</evidence>
<dbReference type="NCBIfam" id="TIGR01499">
    <property type="entry name" value="folC"/>
    <property type="match status" value="1"/>
</dbReference>
<dbReference type="PROSITE" id="PS01011">
    <property type="entry name" value="FOLYLPOLYGLU_SYNT_1"/>
    <property type="match status" value="1"/>
</dbReference>
<accession>A0A814QGT5</accession>
<keyword evidence="10" id="KW-0460">Magnesium</keyword>
<evidence type="ECO:0000256" key="1">
    <source>
        <dbReference type="ARBA" id="ARBA00005150"/>
    </source>
</evidence>
<evidence type="ECO:0000256" key="11">
    <source>
        <dbReference type="ARBA" id="ARBA00030592"/>
    </source>
</evidence>
<dbReference type="GO" id="GO:0004326">
    <property type="term" value="F:tetrahydrofolylpolyglutamate synthase activity"/>
    <property type="evidence" value="ECO:0007669"/>
    <property type="project" value="UniProtKB-EC"/>
</dbReference>
<evidence type="ECO:0000256" key="12">
    <source>
        <dbReference type="ARBA" id="ARBA00030876"/>
    </source>
</evidence>
<sequence>MYPSSVLCSTHEKKVVRRDNFVRNYIWTVLQSDPSLFFFKLYLLLNHRGGNLLDISFYHPSKDAKTHRTYSCLHCRAQLANHDELISKSFQGSQGRAYLFNSVVNVNTSAAEERVLLTGLHEVADIYCECCKTLLGWKYEHAFESSQKYKEGKYIIELEAILTLNALQTNQLKLKTTERRGKSMNDILRYLSYLNVQLDHIDQLNIIHVAGTKGKGSTCAFTESILRQYGYKTGFFSSPHLIEARERIRINGKLISKEKFVDYFWQCYNAICNAVQQSTEKEPLYMPFYFSFLTTMMFYVFVHEKIDVAIIEVGIGGELDCTNIIKTPIVCGIASLGLDHVKILGNTIEEIAWQKAGIFKKDVPAITVPQVPSAMDVLFERAKEKHCQLTIALSLNHYSNYPFSLSLAGDVQEINASLAIQLVFHWLSARAGKSYNELLESPLSKEILQGLATCRWSGRNELVTTNTATYYLDGAHTTESIEQCKNWFMNSISKQQTPTRNILLFYCSNDRDPEVLLQPLMTCKFDCVAFCSPVTSMTIDGNSHTDTKSSNDQWRAKVDMSGEIGRLSLHVAAFEKLWLSTLENQTNMPSIHCFHTVSQALAWIDDSKSLKPSVLVTGSLYLVGAVLKLLDGNDNDE</sequence>
<keyword evidence="8" id="KW-0862">Zinc</keyword>
<comment type="catalytic activity">
    <reaction evidence="13">
        <text>(6S)-5,6,7,8-tetrahydrofolyl-(gamma-L-Glu)(n) + L-glutamate + ATP = (6S)-5,6,7,8-tetrahydrofolyl-(gamma-L-Glu)(n+1) + ADP + phosphate + H(+)</text>
        <dbReference type="Rhea" id="RHEA:10580"/>
        <dbReference type="Rhea" id="RHEA-COMP:14738"/>
        <dbReference type="Rhea" id="RHEA-COMP:14740"/>
        <dbReference type="ChEBI" id="CHEBI:15378"/>
        <dbReference type="ChEBI" id="CHEBI:29985"/>
        <dbReference type="ChEBI" id="CHEBI:30616"/>
        <dbReference type="ChEBI" id="CHEBI:43474"/>
        <dbReference type="ChEBI" id="CHEBI:141005"/>
        <dbReference type="ChEBI" id="CHEBI:456216"/>
        <dbReference type="EC" id="6.3.2.17"/>
    </reaction>
</comment>
<keyword evidence="7" id="KW-0547">Nucleotide-binding</keyword>
<keyword evidence="16" id="KW-1185">Reference proteome</keyword>
<dbReference type="InterPro" id="IPR034751">
    <property type="entry name" value="Yippee"/>
</dbReference>
<dbReference type="Pfam" id="PF03226">
    <property type="entry name" value="Yippee-Mis18"/>
    <property type="match status" value="1"/>
</dbReference>
<evidence type="ECO:0000313" key="15">
    <source>
        <dbReference type="EMBL" id="CAF1118863.1"/>
    </source>
</evidence>
<evidence type="ECO:0000256" key="6">
    <source>
        <dbReference type="ARBA" id="ARBA00022723"/>
    </source>
</evidence>
<dbReference type="GO" id="GO:0005829">
    <property type="term" value="C:cytosol"/>
    <property type="evidence" value="ECO:0007669"/>
    <property type="project" value="TreeGrafter"/>
</dbReference>
<dbReference type="OrthoDB" id="5212574at2759"/>